<dbReference type="RefSeq" id="WP_013895981.1">
    <property type="nucleotide sequence ID" value="NC_015675.1"/>
</dbReference>
<protein>
    <submittedName>
        <fullName evidence="2">Glycosyl transferase family 2</fullName>
    </submittedName>
</protein>
<dbReference type="Gene3D" id="3.90.550.10">
    <property type="entry name" value="Spore Coat Polysaccharide Biosynthesis Protein SpsA, Chain A"/>
    <property type="match status" value="1"/>
</dbReference>
<accession>F7Y045</accession>
<gene>
    <name evidence="2" type="ordered locus">Mesop_4915</name>
</gene>
<dbReference type="STRING" id="536019.Mesop_4915"/>
<sequence>MEQPGQSDATGWNAPLVSVVIATHNRPAALRQALKSVLAQTLQDFEILVIGDACRPDTAAVVGEFGDPRILYVDLPVNFGEQSGPNNIGFARARGRFVALLNHDDLWFPDHLAATTGWIDATNADVVIARGVVVEPPVDGKPVKNSIFGIGKDGFYDPASTTGFGSAQIVRRASLNRLGPWRPASQCFCESSQDWLFRAWRKGALISTMPHLTVLKLHSGTRKGSYVGDTATEQEELLDAMHMPDALRATVLATAEAPRSSRYTYLRRRVLAACGIHPRARSFRHKHGRGAFVARLREIRGLAPMPEREPGVDEMLMFYRDRKDAAAKDS</sequence>
<dbReference type="CDD" id="cd00761">
    <property type="entry name" value="Glyco_tranf_GTA_type"/>
    <property type="match status" value="1"/>
</dbReference>
<evidence type="ECO:0000313" key="3">
    <source>
        <dbReference type="Proteomes" id="UP000001623"/>
    </source>
</evidence>
<dbReference type="PANTHER" id="PTHR22916:SF3">
    <property type="entry name" value="UDP-GLCNAC:BETAGAL BETA-1,3-N-ACETYLGLUCOSAMINYLTRANSFERASE-LIKE PROTEIN 1"/>
    <property type="match status" value="1"/>
</dbReference>
<dbReference type="AlphaFoldDB" id="F7Y045"/>
<dbReference type="Proteomes" id="UP000001623">
    <property type="component" value="Chromosome"/>
</dbReference>
<evidence type="ECO:0000313" key="2">
    <source>
        <dbReference type="EMBL" id="AEH89335.1"/>
    </source>
</evidence>
<evidence type="ECO:0000259" key="1">
    <source>
        <dbReference type="Pfam" id="PF00535"/>
    </source>
</evidence>
<organism evidence="2 3">
    <name type="scientific">Mesorhizobium opportunistum (strain LMG 24607 / HAMBI 3007 / WSM2075)</name>
    <dbReference type="NCBI Taxonomy" id="536019"/>
    <lineage>
        <taxon>Bacteria</taxon>
        <taxon>Pseudomonadati</taxon>
        <taxon>Pseudomonadota</taxon>
        <taxon>Alphaproteobacteria</taxon>
        <taxon>Hyphomicrobiales</taxon>
        <taxon>Phyllobacteriaceae</taxon>
        <taxon>Mesorhizobium</taxon>
    </lineage>
</organism>
<dbReference type="EMBL" id="CP002279">
    <property type="protein sequence ID" value="AEH89335.1"/>
    <property type="molecule type" value="Genomic_DNA"/>
</dbReference>
<dbReference type="KEGG" id="mop:Mesop_4915"/>
<dbReference type="PANTHER" id="PTHR22916">
    <property type="entry name" value="GLYCOSYLTRANSFERASE"/>
    <property type="match status" value="1"/>
</dbReference>
<reference evidence="2 3" key="1">
    <citation type="submission" date="2010-10" db="EMBL/GenBank/DDBJ databases">
        <title>Complete sequence of Mesorhizobium opportunistum WSM2075.</title>
        <authorList>
            <consortium name="US DOE Joint Genome Institute"/>
            <person name="Lucas S."/>
            <person name="Copeland A."/>
            <person name="Lapidus A."/>
            <person name="Cheng J.-F."/>
            <person name="Bruce D."/>
            <person name="Goodwin L."/>
            <person name="Pitluck S."/>
            <person name="Chertkov O."/>
            <person name="Misra M."/>
            <person name="Detter J.C."/>
            <person name="Han C."/>
            <person name="Tapia R."/>
            <person name="Land M."/>
            <person name="Hauser L."/>
            <person name="Kyrpides N."/>
            <person name="Ovchinnikova G."/>
            <person name="Mavrommatis K.M."/>
            <person name="Tiwari R.P."/>
            <person name="Howieson J.G."/>
            <person name="O'Hara G.W."/>
            <person name="Nandasena K.G."/>
            <person name="Woyke T."/>
        </authorList>
    </citation>
    <scope>NUCLEOTIDE SEQUENCE [LARGE SCALE GENOMIC DNA]</scope>
    <source>
        <strain evidence="3">LMG 24607 / HAMBI 3007 / WSM2075</strain>
    </source>
</reference>
<dbReference type="GO" id="GO:0016758">
    <property type="term" value="F:hexosyltransferase activity"/>
    <property type="evidence" value="ECO:0007669"/>
    <property type="project" value="UniProtKB-ARBA"/>
</dbReference>
<dbReference type="HOGENOM" id="CLU_902867_0_0_5"/>
<keyword evidence="2" id="KW-0808">Transferase</keyword>
<proteinExistence type="predicted"/>
<dbReference type="eggNOG" id="COG1216">
    <property type="taxonomic scope" value="Bacteria"/>
</dbReference>
<dbReference type="InterPro" id="IPR029044">
    <property type="entry name" value="Nucleotide-diphossugar_trans"/>
</dbReference>
<dbReference type="SUPFAM" id="SSF53448">
    <property type="entry name" value="Nucleotide-diphospho-sugar transferases"/>
    <property type="match status" value="1"/>
</dbReference>
<name>F7Y045_MESOW</name>
<feature type="domain" description="Glycosyltransferase 2-like" evidence="1">
    <location>
        <begin position="18"/>
        <end position="178"/>
    </location>
</feature>
<dbReference type="Pfam" id="PF00535">
    <property type="entry name" value="Glycos_transf_2"/>
    <property type="match status" value="1"/>
</dbReference>
<dbReference type="InterPro" id="IPR001173">
    <property type="entry name" value="Glyco_trans_2-like"/>
</dbReference>